<evidence type="ECO:0000256" key="2">
    <source>
        <dbReference type="ARBA" id="ARBA00022692"/>
    </source>
</evidence>
<feature type="transmembrane region" description="Helical" evidence="5">
    <location>
        <begin position="136"/>
        <end position="155"/>
    </location>
</feature>
<evidence type="ECO:0000256" key="1">
    <source>
        <dbReference type="ARBA" id="ARBA00004141"/>
    </source>
</evidence>
<evidence type="ECO:0000256" key="4">
    <source>
        <dbReference type="ARBA" id="ARBA00023136"/>
    </source>
</evidence>
<keyword evidence="8" id="KW-1185">Reference proteome</keyword>
<dbReference type="EMBL" id="JAVFKD010000014">
    <property type="protein sequence ID" value="KAK5991242.1"/>
    <property type="molecule type" value="Genomic_DNA"/>
</dbReference>
<dbReference type="CDD" id="cd10429">
    <property type="entry name" value="GAAP_like"/>
    <property type="match status" value="1"/>
</dbReference>
<evidence type="ECO:0000256" key="5">
    <source>
        <dbReference type="RuleBase" id="RU004379"/>
    </source>
</evidence>
<dbReference type="Proteomes" id="UP001338125">
    <property type="component" value="Unassembled WGS sequence"/>
</dbReference>
<feature type="transmembrane region" description="Helical" evidence="5">
    <location>
        <begin position="102"/>
        <end position="124"/>
    </location>
</feature>
<sequence length="276" mass="30844">MASNAKYQPAPQQEPNDDYTEAPPAYGTSAASSSRNDPALFAEPRSSEDNLPDDFKFGGSVAEATVEIRNQFIRKVYTILTVQLLATAGVSSISFFNSAYKSWIQSHVGVVWISLIGTIVFLGLTYWKRKSYPTNLLFLSLFTLTEAYSISVIVSFYQTNIVLNAVVLTSAIFVFLTLFACQTKYDFTSWMPYLFGAIWGLFIFSFMAMFFPYSSTGELIYGGLAALIFSAYILVDTQLIMRKHHVEEEIAAAISLYLDIINLFLAILRILNSQSD</sequence>
<organism evidence="7 8">
    <name type="scientific">Cladobotryum mycophilum</name>
    <dbReference type="NCBI Taxonomy" id="491253"/>
    <lineage>
        <taxon>Eukaryota</taxon>
        <taxon>Fungi</taxon>
        <taxon>Dikarya</taxon>
        <taxon>Ascomycota</taxon>
        <taxon>Pezizomycotina</taxon>
        <taxon>Sordariomycetes</taxon>
        <taxon>Hypocreomycetidae</taxon>
        <taxon>Hypocreales</taxon>
        <taxon>Hypocreaceae</taxon>
        <taxon>Cladobotryum</taxon>
    </lineage>
</organism>
<feature type="region of interest" description="Disordered" evidence="6">
    <location>
        <begin position="1"/>
        <end position="51"/>
    </location>
</feature>
<keyword evidence="3 5" id="KW-1133">Transmembrane helix</keyword>
<keyword evidence="4 5" id="KW-0472">Membrane</keyword>
<dbReference type="InterPro" id="IPR006214">
    <property type="entry name" value="Bax_inhibitor_1-related"/>
</dbReference>
<evidence type="ECO:0000313" key="8">
    <source>
        <dbReference type="Proteomes" id="UP001338125"/>
    </source>
</evidence>
<evidence type="ECO:0000256" key="3">
    <source>
        <dbReference type="ARBA" id="ARBA00022989"/>
    </source>
</evidence>
<comment type="caution">
    <text evidence="7">The sequence shown here is derived from an EMBL/GenBank/DDBJ whole genome shotgun (WGS) entry which is preliminary data.</text>
</comment>
<comment type="subcellular location">
    <subcellularLocation>
        <location evidence="1">Membrane</location>
        <topology evidence="1">Multi-pass membrane protein</topology>
    </subcellularLocation>
</comment>
<evidence type="ECO:0000313" key="7">
    <source>
        <dbReference type="EMBL" id="KAK5991242.1"/>
    </source>
</evidence>
<proteinExistence type="inferred from homology"/>
<feature type="transmembrane region" description="Helical" evidence="5">
    <location>
        <begin position="76"/>
        <end position="96"/>
    </location>
</feature>
<dbReference type="PANTHER" id="PTHR23291:SF50">
    <property type="entry name" value="PROTEIN LIFEGUARD 4"/>
    <property type="match status" value="1"/>
</dbReference>
<gene>
    <name evidence="7" type="ORF">PT974_09520</name>
</gene>
<protein>
    <submittedName>
        <fullName evidence="7">Protein lifeguard 4</fullName>
    </submittedName>
</protein>
<feature type="compositionally biased region" description="Polar residues" evidence="6">
    <location>
        <begin position="1"/>
        <end position="14"/>
    </location>
</feature>
<feature type="transmembrane region" description="Helical" evidence="5">
    <location>
        <begin position="219"/>
        <end position="239"/>
    </location>
</feature>
<dbReference type="PANTHER" id="PTHR23291">
    <property type="entry name" value="BAX INHIBITOR-RELATED"/>
    <property type="match status" value="1"/>
</dbReference>
<evidence type="ECO:0000256" key="6">
    <source>
        <dbReference type="SAM" id="MobiDB-lite"/>
    </source>
</evidence>
<feature type="transmembrane region" description="Helical" evidence="5">
    <location>
        <begin position="251"/>
        <end position="271"/>
    </location>
</feature>
<accession>A0ABR0SGD4</accession>
<keyword evidence="2 5" id="KW-0812">Transmembrane</keyword>
<feature type="transmembrane region" description="Helical" evidence="5">
    <location>
        <begin position="161"/>
        <end position="181"/>
    </location>
</feature>
<feature type="transmembrane region" description="Helical" evidence="5">
    <location>
        <begin position="193"/>
        <end position="213"/>
    </location>
</feature>
<dbReference type="Pfam" id="PF01027">
    <property type="entry name" value="Bax1-I"/>
    <property type="match status" value="1"/>
</dbReference>
<name>A0ABR0SGD4_9HYPO</name>
<reference evidence="7 8" key="1">
    <citation type="submission" date="2024-01" db="EMBL/GenBank/DDBJ databases">
        <title>Complete genome of Cladobotryum mycophilum ATHUM6906.</title>
        <authorList>
            <person name="Christinaki A.C."/>
            <person name="Myridakis A.I."/>
            <person name="Kouvelis V.N."/>
        </authorList>
    </citation>
    <scope>NUCLEOTIDE SEQUENCE [LARGE SCALE GENOMIC DNA]</scope>
    <source>
        <strain evidence="7 8">ATHUM6906</strain>
    </source>
</reference>
<comment type="similarity">
    <text evidence="5">Belongs to the BI1 family.</text>
</comment>